<sequence length="1179" mass="134553">MLKQIKASAGSGKTYTLTRDFLTLLKDSKERQSALCRLYKKQEHKPLLKNTQASLFDETLSYAWSDILAVTFTNKAAAEMKERILKTLKTFALAPDNLELKKQKKDEFTLSKGQAKSWLKRILASYAALNIRTIDSLLTQLARLSALDLSLPPDFQPAFSSKDYFDPVYDALVLRLAQGDRELNSLFREAIQSLLLYTNSRGFILRKALTERLQSLVELGFVNMPFLQVENEQANYFSRFLTVSSDELKTRFKKIHGHFQNTAQTLSKNIAENNIALSKNASNALGKAINSYGLSIPKYSALYEKDSLEALVLKKDQDKINAFLEKDYQTFKDASQILYQKGVLYKLILEYLPFIELVQPVFSELCSLQEIHGKIPSERIYSGAGEIVSSELGVSTALCRLGANLAHVLIDEFQDTSRTQWRAIAPLAEECISRGGSLIYVGDVKQAIYGWRGGDASLFDEVPEYNDLKNKVIDFKQDNLKYNWRSSRAVVEFNNHFFNTLADYKKAFAVAEEMLPKETPNADICLCAELLQRSFEGSEQALPPRTMLLDEQNKENLQDLKKDTEQLEKKDSLPAGLVRLSVVEGASKGEIEEAVRIQLQNTLKDIIQRRGQSGIAILVRKNKQASQIAGWLSELGLPVVTNASFLLSENLLIQELMAFLRFLDNPQDELAFWTIISSQNLFLSHARFEREFIFSWLAELKIKSNKDNSFERNIISAFKNDFPVLWTKLFKPFLNSASFMNAYDCVSELIRCFDLMNLYTEQQAYLSRFLEVLHSGAEQGFSSICEFLGYWNEVCEKIHLPAPEDLSAIRILTIHNSKGLEFPVLIVPYHDSDSSSNKDVKLVEGVVDGQEFLLPCKKEIGELWFKEKVKSVSETLNLLYVAWTRAAEEAHLFINRSVKKSTEQNTMADTAEEKLSSSPTIRGIEKILELNKLELKRGESLSFISGFDNRHYDKFGETELFKGFNSMDKPIDNLADKPKRADYNTNQNLQLIKEQIFDLNAQHDKIASFQPMQWLPRLKIFRNQLEEFNFTPKRRGMLVHACLEHLFLTGDDRHDAEAAVRLGLSGFPLPVPDVEQISKELVNLLLWLIKEPQLKDWLKYGVAEQNILDENQKLHRVDLLVDDGKSISVVEYKTGGKEDAHIQQVRRYLGLLEKIYQTGYSFNAYLVYLDEKEIETVTQ</sequence>
<evidence type="ECO:0000256" key="1">
    <source>
        <dbReference type="ARBA" id="ARBA00022722"/>
    </source>
</evidence>
<dbReference type="PROSITE" id="PS51198">
    <property type="entry name" value="UVRD_HELICASE_ATP_BIND"/>
    <property type="match status" value="1"/>
</dbReference>
<dbReference type="AlphaFoldDB" id="A0A1M7RST6"/>
<keyword evidence="8" id="KW-0238">DNA-binding</keyword>
<dbReference type="GO" id="GO:0003677">
    <property type="term" value="F:DNA binding"/>
    <property type="evidence" value="ECO:0007669"/>
    <property type="project" value="UniProtKB-KW"/>
</dbReference>
<dbReference type="STRING" id="1121455.SAMN02745728_00101"/>
<reference evidence="17 18" key="1">
    <citation type="submission" date="2016-12" db="EMBL/GenBank/DDBJ databases">
        <authorList>
            <person name="Song W.-J."/>
            <person name="Kurnit D.M."/>
        </authorList>
    </citation>
    <scope>NUCLEOTIDE SEQUENCE [LARGE SCALE GENOMIC DNA]</scope>
    <source>
        <strain evidence="17 18">DSM 11393</strain>
    </source>
</reference>
<keyword evidence="4 14" id="KW-0378">Hydrolase</keyword>
<feature type="domain" description="UvrD-like helicase C-terminal" evidence="16">
    <location>
        <begin position="558"/>
        <end position="819"/>
    </location>
</feature>
<evidence type="ECO:0000313" key="17">
    <source>
        <dbReference type="EMBL" id="SHN49148.1"/>
    </source>
</evidence>
<keyword evidence="7 14" id="KW-0067">ATP-binding</keyword>
<dbReference type="PANTHER" id="PTHR11070:SF67">
    <property type="entry name" value="DNA 3'-5' HELICASE"/>
    <property type="match status" value="1"/>
</dbReference>
<keyword evidence="1" id="KW-0540">Nuclease</keyword>
<keyword evidence="6 17" id="KW-0269">Exonuclease</keyword>
<dbReference type="GO" id="GO:0004527">
    <property type="term" value="F:exonuclease activity"/>
    <property type="evidence" value="ECO:0007669"/>
    <property type="project" value="UniProtKB-KW"/>
</dbReference>
<feature type="domain" description="UvrD-like helicase ATP-binding" evidence="15">
    <location>
        <begin position="1"/>
        <end position="487"/>
    </location>
</feature>
<dbReference type="Gene3D" id="3.40.50.300">
    <property type="entry name" value="P-loop containing nucleotide triphosphate hydrolases"/>
    <property type="match status" value="4"/>
</dbReference>
<dbReference type="EC" id="5.6.2.4" evidence="12"/>
<dbReference type="Gene3D" id="3.90.320.10">
    <property type="match status" value="1"/>
</dbReference>
<evidence type="ECO:0000256" key="8">
    <source>
        <dbReference type="ARBA" id="ARBA00023125"/>
    </source>
</evidence>
<dbReference type="OrthoDB" id="9810135at2"/>
<dbReference type="GO" id="GO:0005829">
    <property type="term" value="C:cytosol"/>
    <property type="evidence" value="ECO:0007669"/>
    <property type="project" value="TreeGrafter"/>
</dbReference>
<dbReference type="RefSeq" id="WP_072695405.1">
    <property type="nucleotide sequence ID" value="NZ_FRDI01000002.1"/>
</dbReference>
<dbReference type="GO" id="GO:0005524">
    <property type="term" value="F:ATP binding"/>
    <property type="evidence" value="ECO:0007669"/>
    <property type="project" value="UniProtKB-UniRule"/>
</dbReference>
<dbReference type="EMBL" id="FRDI01000002">
    <property type="protein sequence ID" value="SHN49148.1"/>
    <property type="molecule type" value="Genomic_DNA"/>
</dbReference>
<dbReference type="InterPro" id="IPR000212">
    <property type="entry name" value="DNA_helicase_UvrD/REP"/>
</dbReference>
<evidence type="ECO:0000256" key="4">
    <source>
        <dbReference type="ARBA" id="ARBA00022801"/>
    </source>
</evidence>
<keyword evidence="5 14" id="KW-0347">Helicase</keyword>
<dbReference type="SUPFAM" id="SSF52540">
    <property type="entry name" value="P-loop containing nucleoside triphosphate hydrolases"/>
    <property type="match status" value="1"/>
</dbReference>
<dbReference type="PROSITE" id="PS51217">
    <property type="entry name" value="UVRD_HELICASE_CTER"/>
    <property type="match status" value="1"/>
</dbReference>
<dbReference type="Proteomes" id="UP000186469">
    <property type="component" value="Unassembled WGS sequence"/>
</dbReference>
<organism evidence="17 18">
    <name type="scientific">Desulfovibrio litoralis DSM 11393</name>
    <dbReference type="NCBI Taxonomy" id="1121455"/>
    <lineage>
        <taxon>Bacteria</taxon>
        <taxon>Pseudomonadati</taxon>
        <taxon>Thermodesulfobacteriota</taxon>
        <taxon>Desulfovibrionia</taxon>
        <taxon>Desulfovibrionales</taxon>
        <taxon>Desulfovibrionaceae</taxon>
        <taxon>Desulfovibrio</taxon>
    </lineage>
</organism>
<keyword evidence="3" id="KW-0227">DNA damage</keyword>
<evidence type="ECO:0000256" key="7">
    <source>
        <dbReference type="ARBA" id="ARBA00022840"/>
    </source>
</evidence>
<evidence type="ECO:0000256" key="14">
    <source>
        <dbReference type="PROSITE-ProRule" id="PRU00560"/>
    </source>
</evidence>
<evidence type="ECO:0000256" key="12">
    <source>
        <dbReference type="ARBA" id="ARBA00034808"/>
    </source>
</evidence>
<evidence type="ECO:0000256" key="11">
    <source>
        <dbReference type="ARBA" id="ARBA00034617"/>
    </source>
</evidence>
<evidence type="ECO:0000259" key="15">
    <source>
        <dbReference type="PROSITE" id="PS51198"/>
    </source>
</evidence>
<name>A0A1M7RST6_9BACT</name>
<dbReference type="InterPro" id="IPR011604">
    <property type="entry name" value="PDDEXK-like_dom_sf"/>
</dbReference>
<dbReference type="Pfam" id="PF12705">
    <property type="entry name" value="PDDEXK_1"/>
    <property type="match status" value="1"/>
</dbReference>
<feature type="binding site" evidence="14">
    <location>
        <begin position="7"/>
        <end position="14"/>
    </location>
    <ligand>
        <name>ATP</name>
        <dbReference type="ChEBI" id="CHEBI:30616"/>
    </ligand>
</feature>
<evidence type="ECO:0000256" key="6">
    <source>
        <dbReference type="ARBA" id="ARBA00022839"/>
    </source>
</evidence>
<comment type="catalytic activity">
    <reaction evidence="13">
        <text>ATP + H2O = ADP + phosphate + H(+)</text>
        <dbReference type="Rhea" id="RHEA:13065"/>
        <dbReference type="ChEBI" id="CHEBI:15377"/>
        <dbReference type="ChEBI" id="CHEBI:15378"/>
        <dbReference type="ChEBI" id="CHEBI:30616"/>
        <dbReference type="ChEBI" id="CHEBI:43474"/>
        <dbReference type="ChEBI" id="CHEBI:456216"/>
        <dbReference type="EC" id="5.6.2.4"/>
    </reaction>
</comment>
<dbReference type="Gene3D" id="1.10.486.10">
    <property type="entry name" value="PCRA, domain 4"/>
    <property type="match status" value="1"/>
</dbReference>
<evidence type="ECO:0000256" key="10">
    <source>
        <dbReference type="ARBA" id="ARBA00023235"/>
    </source>
</evidence>
<keyword evidence="18" id="KW-1185">Reference proteome</keyword>
<keyword evidence="2 14" id="KW-0547">Nucleotide-binding</keyword>
<evidence type="ECO:0000256" key="9">
    <source>
        <dbReference type="ARBA" id="ARBA00023204"/>
    </source>
</evidence>
<dbReference type="Pfam" id="PF13361">
    <property type="entry name" value="UvrD_C"/>
    <property type="match status" value="1"/>
</dbReference>
<dbReference type="InterPro" id="IPR014016">
    <property type="entry name" value="UvrD-like_ATP-bd"/>
</dbReference>
<evidence type="ECO:0000256" key="3">
    <source>
        <dbReference type="ARBA" id="ARBA00022763"/>
    </source>
</evidence>
<dbReference type="GO" id="GO:0000725">
    <property type="term" value="P:recombinational repair"/>
    <property type="evidence" value="ECO:0007669"/>
    <property type="project" value="TreeGrafter"/>
</dbReference>
<keyword evidence="10" id="KW-0413">Isomerase</keyword>
<comment type="catalytic activity">
    <reaction evidence="11">
        <text>Couples ATP hydrolysis with the unwinding of duplex DNA by translocating in the 3'-5' direction.</text>
        <dbReference type="EC" id="5.6.2.4"/>
    </reaction>
</comment>
<dbReference type="GO" id="GO:0043138">
    <property type="term" value="F:3'-5' DNA helicase activity"/>
    <property type="evidence" value="ECO:0007669"/>
    <property type="project" value="UniProtKB-EC"/>
</dbReference>
<evidence type="ECO:0000256" key="5">
    <source>
        <dbReference type="ARBA" id="ARBA00022806"/>
    </source>
</evidence>
<dbReference type="InterPro" id="IPR014017">
    <property type="entry name" value="DNA_helicase_UvrD-like_C"/>
</dbReference>
<dbReference type="Pfam" id="PF00580">
    <property type="entry name" value="UvrD-helicase"/>
    <property type="match status" value="1"/>
</dbReference>
<dbReference type="InterPro" id="IPR027417">
    <property type="entry name" value="P-loop_NTPase"/>
</dbReference>
<evidence type="ECO:0000259" key="16">
    <source>
        <dbReference type="PROSITE" id="PS51217"/>
    </source>
</evidence>
<evidence type="ECO:0000313" key="18">
    <source>
        <dbReference type="Proteomes" id="UP000186469"/>
    </source>
</evidence>
<protein>
    <recommendedName>
        <fullName evidence="12">DNA 3'-5' helicase</fullName>
        <ecNumber evidence="12">5.6.2.4</ecNumber>
    </recommendedName>
</protein>
<gene>
    <name evidence="17" type="ORF">SAMN02745728_00101</name>
</gene>
<dbReference type="PANTHER" id="PTHR11070">
    <property type="entry name" value="UVRD / RECB / PCRA DNA HELICASE FAMILY MEMBER"/>
    <property type="match status" value="1"/>
</dbReference>
<evidence type="ECO:0000256" key="2">
    <source>
        <dbReference type="ARBA" id="ARBA00022741"/>
    </source>
</evidence>
<evidence type="ECO:0000256" key="13">
    <source>
        <dbReference type="ARBA" id="ARBA00048988"/>
    </source>
</evidence>
<accession>A0A1M7RST6</accession>
<proteinExistence type="predicted"/>
<dbReference type="InterPro" id="IPR038726">
    <property type="entry name" value="PDDEXK_AddAB-type"/>
</dbReference>
<keyword evidence="9" id="KW-0234">DNA repair</keyword>